<dbReference type="InterPro" id="IPR000515">
    <property type="entry name" value="MetI-like"/>
</dbReference>
<feature type="domain" description="ABC transmembrane type-1" evidence="10">
    <location>
        <begin position="75"/>
        <end position="303"/>
    </location>
</feature>
<dbReference type="Proteomes" id="UP000229329">
    <property type="component" value="Unassembled WGS sequence"/>
</dbReference>
<feature type="transmembrane region" description="Helical" evidence="9">
    <location>
        <begin position="78"/>
        <end position="102"/>
    </location>
</feature>
<dbReference type="PANTHER" id="PTHR43163">
    <property type="entry name" value="DIPEPTIDE TRANSPORT SYSTEM PERMEASE PROTEIN DPPB-RELATED"/>
    <property type="match status" value="1"/>
</dbReference>
<evidence type="ECO:0000256" key="8">
    <source>
        <dbReference type="ARBA" id="ARBA00024202"/>
    </source>
</evidence>
<accession>A0A2M8S070</accession>
<evidence type="ECO:0000256" key="5">
    <source>
        <dbReference type="ARBA" id="ARBA00022692"/>
    </source>
</evidence>
<dbReference type="OrthoDB" id="9805855at2"/>
<dbReference type="CDD" id="cd06261">
    <property type="entry name" value="TM_PBP2"/>
    <property type="match status" value="1"/>
</dbReference>
<dbReference type="AlphaFoldDB" id="A0A2M8S070"/>
<protein>
    <submittedName>
        <fullName evidence="11">Peptide ABC transporter permease</fullName>
    </submittedName>
</protein>
<keyword evidence="2 9" id="KW-0813">Transport</keyword>
<dbReference type="PANTHER" id="PTHR43163:SF4">
    <property type="entry name" value="PUTRESCINE EXPORT SYSTEM PERMEASE PROTEIN SAPB"/>
    <property type="match status" value="1"/>
</dbReference>
<evidence type="ECO:0000256" key="6">
    <source>
        <dbReference type="ARBA" id="ARBA00022989"/>
    </source>
</evidence>
<dbReference type="RefSeq" id="WP_100289629.1">
    <property type="nucleotide sequence ID" value="NZ_PHHA01000028.1"/>
</dbReference>
<dbReference type="GO" id="GO:0005886">
    <property type="term" value="C:plasma membrane"/>
    <property type="evidence" value="ECO:0007669"/>
    <property type="project" value="UniProtKB-SubCell"/>
</dbReference>
<evidence type="ECO:0000256" key="9">
    <source>
        <dbReference type="RuleBase" id="RU363032"/>
    </source>
</evidence>
<dbReference type="Pfam" id="PF00528">
    <property type="entry name" value="BPD_transp_1"/>
    <property type="match status" value="1"/>
</dbReference>
<dbReference type="InterPro" id="IPR035906">
    <property type="entry name" value="MetI-like_sf"/>
</dbReference>
<dbReference type="GO" id="GO:0071916">
    <property type="term" value="F:dipeptide transmembrane transporter activity"/>
    <property type="evidence" value="ECO:0007669"/>
    <property type="project" value="TreeGrafter"/>
</dbReference>
<sequence>MIFSLARRLFLIVLTLFILSFVSYHILLRDPLNQELLTAHFHLGYFSYIRDVLQGNLGISYNGGESLLTLILTVLPPTVELCITAILLALLLGIPLGLIGAWNHQNILGKSIHAVSSLGLSVPVFWIAPLLLYFAALYHWEIAAVGQFNLLYEIKTVTGFALIDVWFMEQPYRIKVIQNVLQHLILPTLVLMISPTMEMTRLVQQRAEFLMRENFVKVAATRGWSKFKIMRKLVLRNTLPLIVPQFPRIFTLVMAHCMLIENVFGWPGIGRWLIDALAQEDYNAISASIMVIGLLIIAVNQLSDLVAFLFDPLHRKGWYAR</sequence>
<keyword evidence="7 9" id="KW-0472">Membrane</keyword>
<dbReference type="Gene3D" id="1.10.3720.10">
    <property type="entry name" value="MetI-like"/>
    <property type="match status" value="1"/>
</dbReference>
<keyword evidence="3" id="KW-1003">Cell membrane</keyword>
<evidence type="ECO:0000313" key="11">
    <source>
        <dbReference type="EMBL" id="PJG84551.1"/>
    </source>
</evidence>
<reference evidence="11 12" key="1">
    <citation type="submission" date="2017-11" db="EMBL/GenBank/DDBJ databases">
        <title>Reclassification of Bisgaard taxon 7 as Conservatibacter flavescens gen. nov., sp. nov.</title>
        <authorList>
            <person name="Christensen H."/>
        </authorList>
    </citation>
    <scope>NUCLEOTIDE SEQUENCE [LARGE SCALE GENOMIC DNA]</scope>
    <source>
        <strain evidence="11 12">7_4</strain>
    </source>
</reference>
<organism evidence="11 12">
    <name type="scientific">Conservatibacter flavescens</name>
    <dbReference type="NCBI Taxonomy" id="28161"/>
    <lineage>
        <taxon>Bacteria</taxon>
        <taxon>Pseudomonadati</taxon>
        <taxon>Pseudomonadota</taxon>
        <taxon>Gammaproteobacteria</taxon>
        <taxon>Pasteurellales</taxon>
        <taxon>Pasteurellaceae</taxon>
        <taxon>Conservatibacter</taxon>
    </lineage>
</organism>
<dbReference type="PROSITE" id="PS50928">
    <property type="entry name" value="ABC_TM1"/>
    <property type="match status" value="1"/>
</dbReference>
<comment type="caution">
    <text evidence="11">The sequence shown here is derived from an EMBL/GenBank/DDBJ whole genome shotgun (WGS) entry which is preliminary data.</text>
</comment>
<evidence type="ECO:0000256" key="1">
    <source>
        <dbReference type="ARBA" id="ARBA00004429"/>
    </source>
</evidence>
<comment type="subcellular location">
    <subcellularLocation>
        <location evidence="1">Cell inner membrane</location>
        <topology evidence="1">Multi-pass membrane protein</topology>
    </subcellularLocation>
    <subcellularLocation>
        <location evidence="9">Cell membrane</location>
        <topology evidence="9">Multi-pass membrane protein</topology>
    </subcellularLocation>
</comment>
<evidence type="ECO:0000313" key="12">
    <source>
        <dbReference type="Proteomes" id="UP000229329"/>
    </source>
</evidence>
<dbReference type="SUPFAM" id="SSF161098">
    <property type="entry name" value="MetI-like"/>
    <property type="match status" value="1"/>
</dbReference>
<keyword evidence="6 9" id="KW-1133">Transmembrane helix</keyword>
<evidence type="ECO:0000256" key="4">
    <source>
        <dbReference type="ARBA" id="ARBA00022519"/>
    </source>
</evidence>
<keyword evidence="12" id="KW-1185">Reference proteome</keyword>
<evidence type="ECO:0000259" key="10">
    <source>
        <dbReference type="PROSITE" id="PS50928"/>
    </source>
</evidence>
<name>A0A2M8S070_9PAST</name>
<comment type="similarity">
    <text evidence="8">Belongs to the binding-protein-dependent transport system permease family. OppBC subfamily.</text>
</comment>
<dbReference type="EMBL" id="PHHA01000028">
    <property type="protein sequence ID" value="PJG84551.1"/>
    <property type="molecule type" value="Genomic_DNA"/>
</dbReference>
<feature type="transmembrane region" description="Helical" evidence="9">
    <location>
        <begin position="249"/>
        <end position="269"/>
    </location>
</feature>
<feature type="transmembrane region" description="Helical" evidence="9">
    <location>
        <begin position="289"/>
        <end position="310"/>
    </location>
</feature>
<feature type="transmembrane region" description="Helical" evidence="9">
    <location>
        <begin position="9"/>
        <end position="27"/>
    </location>
</feature>
<evidence type="ECO:0000256" key="2">
    <source>
        <dbReference type="ARBA" id="ARBA00022448"/>
    </source>
</evidence>
<feature type="transmembrane region" description="Helical" evidence="9">
    <location>
        <begin position="114"/>
        <end position="138"/>
    </location>
</feature>
<keyword evidence="5 9" id="KW-0812">Transmembrane</keyword>
<evidence type="ECO:0000256" key="3">
    <source>
        <dbReference type="ARBA" id="ARBA00022475"/>
    </source>
</evidence>
<evidence type="ECO:0000256" key="7">
    <source>
        <dbReference type="ARBA" id="ARBA00023136"/>
    </source>
</evidence>
<gene>
    <name evidence="11" type="ORF">CVP05_11055</name>
</gene>
<keyword evidence="4" id="KW-0997">Cell inner membrane</keyword>
<proteinExistence type="inferred from homology"/>